<accession>A0AA88DFY7</accession>
<dbReference type="InterPro" id="IPR038005">
    <property type="entry name" value="RX-like_CC"/>
</dbReference>
<evidence type="ECO:0008006" key="9">
    <source>
        <dbReference type="Google" id="ProtNLM"/>
    </source>
</evidence>
<feature type="domain" description="Disease resistance N-terminal" evidence="4">
    <location>
        <begin position="10"/>
        <end position="79"/>
    </location>
</feature>
<feature type="domain" description="R13L1/DRL21-like LRR repeat region" evidence="5">
    <location>
        <begin position="185"/>
        <end position="307"/>
    </location>
</feature>
<dbReference type="Proteomes" id="UP001187192">
    <property type="component" value="Unassembled WGS sequence"/>
</dbReference>
<proteinExistence type="predicted"/>
<keyword evidence="8" id="KW-1185">Reference proteome</keyword>
<evidence type="ECO:0000259" key="5">
    <source>
        <dbReference type="Pfam" id="PF25019"/>
    </source>
</evidence>
<dbReference type="GO" id="GO:0000166">
    <property type="term" value="F:nucleotide binding"/>
    <property type="evidence" value="ECO:0007669"/>
    <property type="project" value="UniProtKB-KW"/>
</dbReference>
<dbReference type="Gene3D" id="3.80.10.10">
    <property type="entry name" value="Ribonuclease Inhibitor"/>
    <property type="match status" value="3"/>
</dbReference>
<evidence type="ECO:0000313" key="7">
    <source>
        <dbReference type="EMBL" id="GMN58560.1"/>
    </source>
</evidence>
<evidence type="ECO:0000256" key="3">
    <source>
        <dbReference type="ARBA" id="ARBA00022821"/>
    </source>
</evidence>
<keyword evidence="2" id="KW-0547">Nucleotide-binding</keyword>
<evidence type="ECO:0000313" key="6">
    <source>
        <dbReference type="EMBL" id="GMN56860.1"/>
    </source>
</evidence>
<dbReference type="SUPFAM" id="SSF52058">
    <property type="entry name" value="L domain-like"/>
    <property type="match status" value="1"/>
</dbReference>
<dbReference type="Pfam" id="PF18052">
    <property type="entry name" value="Rx_N"/>
    <property type="match status" value="1"/>
</dbReference>
<sequence length="551" mass="61845">MADVILSPIVELIIETLGSVAVQEIKSLWGVGDDLEGLESTLSTIRAVLVDAEKRQIRDEQVRDWLQKLEEVLNAADDLKVPDTIGKLKHLRYLHLSGTSIARLPVSITKLVNLQKLNLKYCRDLRELPNEIHKLVNLKHLELKGCDSITHMPRGLGKLTKLQTLPLVVLSENIPSSTAYNHGKLDELMGLNNLRGELTIKGIRSGMETTVTKLREKKHIRSLYLDFESRDDDASSSEQEWETTLEGLQPHTNLKELTLSNYGGATLSPLLPLLTDLVTLCLYNCSKCLQLPSLDKFHSLKEIELVQLKALEYITINEGDYNVSTSSSPSISVLPSLQKLTLQGLPNLRGWCRSDMVENRVDQVVFPSFPRLSSLSIEFCPKLTSMPCFPNVGNLTLRGTSWKHFEQTILVRDPQAPISPTIAAEQASRPSAASSSITCSNIVSSYPLSKLTSLFFIDVEDLEYFPDERMKGLASLKRLEISYCPALKYLSPWILYLTSLEDLLISNCKEFEGIKWPETPTLPRLRVLQLKELPKLKDVFAPDIQCLTSLE</sequence>
<dbReference type="GO" id="GO:0006952">
    <property type="term" value="P:defense response"/>
    <property type="evidence" value="ECO:0007669"/>
    <property type="project" value="UniProtKB-KW"/>
</dbReference>
<dbReference type="CDD" id="cd14798">
    <property type="entry name" value="RX-CC_like"/>
    <property type="match status" value="1"/>
</dbReference>
<dbReference type="InterPro" id="IPR032675">
    <property type="entry name" value="LRR_dom_sf"/>
</dbReference>
<dbReference type="InterPro" id="IPR056789">
    <property type="entry name" value="LRR_R13L1-DRL21"/>
</dbReference>
<name>A0AA88DFY7_FICCA</name>
<dbReference type="AlphaFoldDB" id="A0AA88DFY7"/>
<evidence type="ECO:0000259" key="4">
    <source>
        <dbReference type="Pfam" id="PF18052"/>
    </source>
</evidence>
<organism evidence="6 8">
    <name type="scientific">Ficus carica</name>
    <name type="common">Common fig</name>
    <dbReference type="NCBI Taxonomy" id="3494"/>
    <lineage>
        <taxon>Eukaryota</taxon>
        <taxon>Viridiplantae</taxon>
        <taxon>Streptophyta</taxon>
        <taxon>Embryophyta</taxon>
        <taxon>Tracheophyta</taxon>
        <taxon>Spermatophyta</taxon>
        <taxon>Magnoliopsida</taxon>
        <taxon>eudicotyledons</taxon>
        <taxon>Gunneridae</taxon>
        <taxon>Pentapetalae</taxon>
        <taxon>rosids</taxon>
        <taxon>fabids</taxon>
        <taxon>Rosales</taxon>
        <taxon>Moraceae</taxon>
        <taxon>Ficeae</taxon>
        <taxon>Ficus</taxon>
    </lineage>
</organism>
<feature type="non-terminal residue" evidence="6">
    <location>
        <position position="551"/>
    </location>
</feature>
<reference evidence="6" key="1">
    <citation type="submission" date="2023-07" db="EMBL/GenBank/DDBJ databases">
        <title>draft genome sequence of fig (Ficus carica).</title>
        <authorList>
            <person name="Takahashi T."/>
            <person name="Nishimura K."/>
        </authorList>
    </citation>
    <scope>NUCLEOTIDE SEQUENCE</scope>
</reference>
<comment type="caution">
    <text evidence="6">The sequence shown here is derived from an EMBL/GenBank/DDBJ whole genome shotgun (WGS) entry which is preliminary data.</text>
</comment>
<dbReference type="Gene3D" id="1.20.5.4130">
    <property type="match status" value="1"/>
</dbReference>
<evidence type="ECO:0000256" key="2">
    <source>
        <dbReference type="ARBA" id="ARBA00022741"/>
    </source>
</evidence>
<gene>
    <name evidence="6" type="ORF">TIFTF001_025974</name>
    <name evidence="7" type="ORF">TIFTF001_027647</name>
</gene>
<keyword evidence="1" id="KW-0677">Repeat</keyword>
<keyword evidence="3" id="KW-0611">Plant defense</keyword>
<dbReference type="Pfam" id="PF25019">
    <property type="entry name" value="LRR_R13L1-DRL21"/>
    <property type="match status" value="1"/>
</dbReference>
<evidence type="ECO:0000313" key="8">
    <source>
        <dbReference type="Proteomes" id="UP001187192"/>
    </source>
</evidence>
<evidence type="ECO:0000256" key="1">
    <source>
        <dbReference type="ARBA" id="ARBA00022737"/>
    </source>
</evidence>
<dbReference type="PANTHER" id="PTHR47186:SF13">
    <property type="entry name" value="DISEASE RESISTANCE PROTEIN RGA3"/>
    <property type="match status" value="1"/>
</dbReference>
<dbReference type="PANTHER" id="PTHR47186">
    <property type="entry name" value="LEUCINE-RICH REPEAT-CONTAINING PROTEIN 57"/>
    <property type="match status" value="1"/>
</dbReference>
<dbReference type="InterPro" id="IPR041118">
    <property type="entry name" value="Rx_N"/>
</dbReference>
<protein>
    <recommendedName>
        <fullName evidence="9">Rx N-terminal domain-containing protein</fullName>
    </recommendedName>
</protein>
<dbReference type="EMBL" id="BTGU01000066">
    <property type="protein sequence ID" value="GMN56860.1"/>
    <property type="molecule type" value="Genomic_DNA"/>
</dbReference>
<dbReference type="EMBL" id="BTGU01000079">
    <property type="protein sequence ID" value="GMN58560.1"/>
    <property type="molecule type" value="Genomic_DNA"/>
</dbReference>